<evidence type="ECO:0000313" key="4">
    <source>
        <dbReference type="EnsemblMetazoa" id="XP_022673237"/>
    </source>
</evidence>
<dbReference type="OMA" id="YENICTA"/>
<dbReference type="Pfam" id="PF02221">
    <property type="entry name" value="E1_DerP2_DerF2"/>
    <property type="match status" value="1"/>
</dbReference>
<dbReference type="RefSeq" id="XP_022673237.1">
    <property type="nucleotide sequence ID" value="XM_022817502.1"/>
</dbReference>
<name>A0A7M7L063_VARDE</name>
<proteinExistence type="predicted"/>
<dbReference type="InterPro" id="IPR003172">
    <property type="entry name" value="ML_dom"/>
</dbReference>
<dbReference type="Gene3D" id="2.70.220.10">
    <property type="entry name" value="Ganglioside GM2 activator"/>
    <property type="match status" value="1"/>
</dbReference>
<reference evidence="4" key="1">
    <citation type="submission" date="2021-01" db="UniProtKB">
        <authorList>
            <consortium name="EnsemblMetazoa"/>
        </authorList>
    </citation>
    <scope>IDENTIFICATION</scope>
</reference>
<dbReference type="InterPro" id="IPR036846">
    <property type="entry name" value="GM2-AP_sf"/>
</dbReference>
<dbReference type="SUPFAM" id="SSF63707">
    <property type="entry name" value="Ganglioside M2 (gm2) activator"/>
    <property type="match status" value="1"/>
</dbReference>
<organism evidence="4 5">
    <name type="scientific">Varroa destructor</name>
    <name type="common">Honeybee mite</name>
    <dbReference type="NCBI Taxonomy" id="109461"/>
    <lineage>
        <taxon>Eukaryota</taxon>
        <taxon>Metazoa</taxon>
        <taxon>Ecdysozoa</taxon>
        <taxon>Arthropoda</taxon>
        <taxon>Chelicerata</taxon>
        <taxon>Arachnida</taxon>
        <taxon>Acari</taxon>
        <taxon>Parasitiformes</taxon>
        <taxon>Mesostigmata</taxon>
        <taxon>Gamasina</taxon>
        <taxon>Dermanyssoidea</taxon>
        <taxon>Varroidae</taxon>
        <taxon>Varroa</taxon>
    </lineage>
</organism>
<protein>
    <recommendedName>
        <fullName evidence="3">MD-2-related lipid-recognition domain-containing protein</fullName>
    </recommendedName>
</protein>
<dbReference type="InterPro" id="IPR028996">
    <property type="entry name" value="GM2-AP"/>
</dbReference>
<evidence type="ECO:0000313" key="5">
    <source>
        <dbReference type="Proteomes" id="UP000594260"/>
    </source>
</evidence>
<dbReference type="GO" id="GO:0008047">
    <property type="term" value="F:enzyme activator activity"/>
    <property type="evidence" value="ECO:0007669"/>
    <property type="project" value="InterPro"/>
</dbReference>
<sequence>MSGSRAYCVVAVILALVATRIYAGPKKGNVLQKASPAVPEYQEFYRTLANVTLDRYMDLISMPQVPSRYINNEEDNPNKWVFDEEDDDYIRSYHVTSCPYERNAIQVKYSNLRVQPDPLIFPGRIRITSDINVLEDITEPITVHVRMRRRMVYFWMDLPCVAQYGSCVYENICDSTIKCPVFYELLGLPCGCPIKKGIYRTDNKAYDVPDVLPSWLTSGDYQVILKASTNGRPLFCVRFKLSVEGPDDRDRLLNFLSKKLR</sequence>
<dbReference type="GeneID" id="111255489"/>
<evidence type="ECO:0000259" key="3">
    <source>
        <dbReference type="SMART" id="SM00737"/>
    </source>
</evidence>
<dbReference type="AlphaFoldDB" id="A0A7M7L063"/>
<accession>A0A7M7L063</accession>
<dbReference type="GO" id="GO:0009898">
    <property type="term" value="C:cytoplasmic side of plasma membrane"/>
    <property type="evidence" value="ECO:0007669"/>
    <property type="project" value="TreeGrafter"/>
</dbReference>
<keyword evidence="5" id="KW-1185">Reference proteome</keyword>
<dbReference type="InParanoid" id="A0A7M7L063"/>
<dbReference type="SMART" id="SM00737">
    <property type="entry name" value="ML"/>
    <property type="match status" value="1"/>
</dbReference>
<dbReference type="GO" id="GO:0006689">
    <property type="term" value="P:ganglioside catabolic process"/>
    <property type="evidence" value="ECO:0007669"/>
    <property type="project" value="InterPro"/>
</dbReference>
<dbReference type="KEGG" id="vde:111255489"/>
<dbReference type="EnsemblMetazoa" id="XM_022817502">
    <property type="protein sequence ID" value="XP_022673237"/>
    <property type="gene ID" value="LOC111255489"/>
</dbReference>
<evidence type="ECO:0000256" key="2">
    <source>
        <dbReference type="SAM" id="SignalP"/>
    </source>
</evidence>
<dbReference type="OrthoDB" id="6409159at2759"/>
<dbReference type="PANTHER" id="PTHR17357">
    <property type="entry name" value="GM2 GANGLIOSIDE ACTIVATOR PROTEIN"/>
    <property type="match status" value="1"/>
</dbReference>
<evidence type="ECO:0000256" key="1">
    <source>
        <dbReference type="ARBA" id="ARBA00022729"/>
    </source>
</evidence>
<feature type="signal peptide" evidence="2">
    <location>
        <begin position="1"/>
        <end position="23"/>
    </location>
</feature>
<feature type="chain" id="PRO_5029497015" description="MD-2-related lipid-recognition domain-containing protein" evidence="2">
    <location>
        <begin position="24"/>
        <end position="261"/>
    </location>
</feature>
<dbReference type="Proteomes" id="UP000594260">
    <property type="component" value="Unplaced"/>
</dbReference>
<dbReference type="PANTHER" id="PTHR17357:SF0">
    <property type="entry name" value="GANGLIOSIDE GM2 ACTIVATOR"/>
    <property type="match status" value="1"/>
</dbReference>
<feature type="domain" description="MD-2-related lipid-recognition" evidence="3">
    <location>
        <begin position="95"/>
        <end position="241"/>
    </location>
</feature>
<dbReference type="GO" id="GO:0005319">
    <property type="term" value="F:lipid transporter activity"/>
    <property type="evidence" value="ECO:0007669"/>
    <property type="project" value="TreeGrafter"/>
</dbReference>
<keyword evidence="1 2" id="KW-0732">Signal</keyword>